<name>D3AAD1_9FIRM</name>
<evidence type="ECO:0000313" key="2">
    <source>
        <dbReference type="EMBL" id="EFD01230.1"/>
    </source>
</evidence>
<keyword evidence="1" id="KW-0812">Transmembrane</keyword>
<evidence type="ECO:0000313" key="3">
    <source>
        <dbReference type="Proteomes" id="UP000004968"/>
    </source>
</evidence>
<reference evidence="2 3" key="1">
    <citation type="submission" date="2010-01" db="EMBL/GenBank/DDBJ databases">
        <authorList>
            <person name="Weinstock G."/>
            <person name="Sodergren E."/>
            <person name="Clifton S."/>
            <person name="Fulton L."/>
            <person name="Fulton B."/>
            <person name="Courtney L."/>
            <person name="Fronick C."/>
            <person name="Harrison M."/>
            <person name="Strong C."/>
            <person name="Farmer C."/>
            <person name="Delahaunty K."/>
            <person name="Markovic C."/>
            <person name="Hall O."/>
            <person name="Minx P."/>
            <person name="Tomlinson C."/>
            <person name="Mitreva M."/>
            <person name="Nelson J."/>
            <person name="Hou S."/>
            <person name="Wollam A."/>
            <person name="Pepin K.H."/>
            <person name="Johnson M."/>
            <person name="Bhonagiri V."/>
            <person name="Nash W.E."/>
            <person name="Warren W."/>
            <person name="Chinwalla A."/>
            <person name="Mardis E.R."/>
            <person name="Wilson R.K."/>
        </authorList>
    </citation>
    <scope>NUCLEOTIDE SEQUENCE [LARGE SCALE GENOMIC DNA]</scope>
    <source>
        <strain evidence="2 3">DSM 13479</strain>
    </source>
</reference>
<feature type="transmembrane region" description="Helical" evidence="1">
    <location>
        <begin position="22"/>
        <end position="44"/>
    </location>
</feature>
<dbReference type="AlphaFoldDB" id="D3AAD1"/>
<evidence type="ECO:0000256" key="1">
    <source>
        <dbReference type="SAM" id="Phobius"/>
    </source>
</evidence>
<gene>
    <name evidence="2" type="ORF">CLOSTHATH_00552</name>
</gene>
<comment type="caution">
    <text evidence="2">The sequence shown here is derived from an EMBL/GenBank/DDBJ whole genome shotgun (WGS) entry which is preliminary data.</text>
</comment>
<dbReference type="EMBL" id="ACIO01000032">
    <property type="protein sequence ID" value="EFD01230.1"/>
    <property type="molecule type" value="Genomic_DNA"/>
</dbReference>
<sequence>MGIRFPDAHVFILPYFFSYRSIFPYFYLYPHIFPLSTLSIPIFVSSTSISLQFSDINN</sequence>
<protein>
    <submittedName>
        <fullName evidence="2">Uncharacterized protein</fullName>
    </submittedName>
</protein>
<keyword evidence="1" id="KW-1133">Transmembrane helix</keyword>
<keyword evidence="1" id="KW-0472">Membrane</keyword>
<organism evidence="2 3">
    <name type="scientific">Hungatella hathewayi DSM 13479</name>
    <dbReference type="NCBI Taxonomy" id="566550"/>
    <lineage>
        <taxon>Bacteria</taxon>
        <taxon>Bacillati</taxon>
        <taxon>Bacillota</taxon>
        <taxon>Clostridia</taxon>
        <taxon>Lachnospirales</taxon>
        <taxon>Lachnospiraceae</taxon>
        <taxon>Hungatella</taxon>
    </lineage>
</organism>
<dbReference type="HOGENOM" id="CLU_2973285_0_0_9"/>
<accession>D3AAD1</accession>
<proteinExistence type="predicted"/>
<dbReference type="Proteomes" id="UP000004968">
    <property type="component" value="Unassembled WGS sequence"/>
</dbReference>